<comment type="caution">
    <text evidence="9">The sequence shown here is derived from an EMBL/GenBank/DDBJ whole genome shotgun (WGS) entry which is preliminary data.</text>
</comment>
<evidence type="ECO:0000256" key="5">
    <source>
        <dbReference type="ARBA" id="ARBA00022989"/>
    </source>
</evidence>
<reference evidence="9 10" key="1">
    <citation type="submission" date="2020-10" db="EMBL/GenBank/DDBJ databases">
        <title>The Coptis chinensis genome and diversification of protoberbering-type alkaloids.</title>
        <authorList>
            <person name="Wang B."/>
            <person name="Shu S."/>
            <person name="Song C."/>
            <person name="Liu Y."/>
        </authorList>
    </citation>
    <scope>NUCLEOTIDE SEQUENCE [LARGE SCALE GENOMIC DNA]</scope>
    <source>
        <strain evidence="9">HL-2020</strain>
        <tissue evidence="9">Leaf</tissue>
    </source>
</reference>
<evidence type="ECO:0000256" key="4">
    <source>
        <dbReference type="ARBA" id="ARBA00022737"/>
    </source>
</evidence>
<dbReference type="AlphaFoldDB" id="A0A835LKY5"/>
<evidence type="ECO:0000256" key="6">
    <source>
        <dbReference type="ARBA" id="ARBA00023136"/>
    </source>
</evidence>
<sequence length="121" mass="13223">VGRGSRGDVTVLPTLVINNVQYRGKLERTSVLKAVCAGFKETTDPPICLNGAVGPARCTMNNGGCWSENVGECKEGLACQWDGCTCSNRWGSYDYKCKGDLLYIMEQDTCIVPTYIDVDEE</sequence>
<accession>A0A835LKY5</accession>
<organism evidence="9 10">
    <name type="scientific">Coptis chinensis</name>
    <dbReference type="NCBI Taxonomy" id="261450"/>
    <lineage>
        <taxon>Eukaryota</taxon>
        <taxon>Viridiplantae</taxon>
        <taxon>Streptophyta</taxon>
        <taxon>Embryophyta</taxon>
        <taxon>Tracheophyta</taxon>
        <taxon>Spermatophyta</taxon>
        <taxon>Magnoliopsida</taxon>
        <taxon>Ranunculales</taxon>
        <taxon>Ranunculaceae</taxon>
        <taxon>Coptidoideae</taxon>
        <taxon>Coptis</taxon>
    </lineage>
</organism>
<evidence type="ECO:0000313" key="9">
    <source>
        <dbReference type="EMBL" id="KAF9595374.1"/>
    </source>
</evidence>
<dbReference type="InterPro" id="IPR056858">
    <property type="entry name" value="VSR_TRX"/>
</dbReference>
<evidence type="ECO:0000256" key="1">
    <source>
        <dbReference type="ARBA" id="ARBA00004308"/>
    </source>
</evidence>
<keyword evidence="10" id="KW-1185">Reference proteome</keyword>
<evidence type="ECO:0000256" key="2">
    <source>
        <dbReference type="ARBA" id="ARBA00022692"/>
    </source>
</evidence>
<gene>
    <name evidence="9" type="ORF">IFM89_000292</name>
</gene>
<dbReference type="PANTHER" id="PTHR22702:SF4">
    <property type="entry name" value="VACUOLAR-SORTING RECEPTOR 6-LIKE"/>
    <property type="match status" value="1"/>
</dbReference>
<evidence type="ECO:0000256" key="7">
    <source>
        <dbReference type="ARBA" id="ARBA00023180"/>
    </source>
</evidence>
<proteinExistence type="predicted"/>
<evidence type="ECO:0000256" key="3">
    <source>
        <dbReference type="ARBA" id="ARBA00022729"/>
    </source>
</evidence>
<keyword evidence="7" id="KW-0325">Glycoprotein</keyword>
<dbReference type="Pfam" id="PF25011">
    <property type="entry name" value="VSR_TRX"/>
    <property type="match status" value="1"/>
</dbReference>
<name>A0A835LKY5_9MAGN</name>
<feature type="domain" description="Vacuolar sorting receptor thioredoxin-like" evidence="8">
    <location>
        <begin position="2"/>
        <end position="36"/>
    </location>
</feature>
<dbReference type="GO" id="GO:0012505">
    <property type="term" value="C:endomembrane system"/>
    <property type="evidence" value="ECO:0007669"/>
    <property type="project" value="UniProtKB-SubCell"/>
</dbReference>
<feature type="non-terminal residue" evidence="9">
    <location>
        <position position="121"/>
    </location>
</feature>
<evidence type="ECO:0000259" key="8">
    <source>
        <dbReference type="Pfam" id="PF25011"/>
    </source>
</evidence>
<dbReference type="Proteomes" id="UP000631114">
    <property type="component" value="Unassembled WGS sequence"/>
</dbReference>
<dbReference type="EMBL" id="JADFTS010000007">
    <property type="protein sequence ID" value="KAF9595374.1"/>
    <property type="molecule type" value="Genomic_DNA"/>
</dbReference>
<dbReference type="PANTHER" id="PTHR22702">
    <property type="entry name" value="PROTEASE-ASSOCIATED DOMAIN-CONTAINING PROTEIN"/>
    <property type="match status" value="1"/>
</dbReference>
<keyword evidence="6" id="KW-0472">Membrane</keyword>
<protein>
    <recommendedName>
        <fullName evidence="8">Vacuolar sorting receptor thioredoxin-like domain-containing protein</fullName>
    </recommendedName>
</protein>
<keyword evidence="4" id="KW-0677">Repeat</keyword>
<comment type="subcellular location">
    <subcellularLocation>
        <location evidence="1">Endomembrane system</location>
    </subcellularLocation>
</comment>
<keyword evidence="2" id="KW-0812">Transmembrane</keyword>
<keyword evidence="5" id="KW-1133">Transmembrane helix</keyword>
<dbReference type="OrthoDB" id="1000629at2759"/>
<evidence type="ECO:0000313" key="10">
    <source>
        <dbReference type="Proteomes" id="UP000631114"/>
    </source>
</evidence>
<keyword evidence="3" id="KW-0732">Signal</keyword>